<name>A0ABN6KI69_9LEPT</name>
<dbReference type="Proteomes" id="UP000245263">
    <property type="component" value="Chromosome 1"/>
</dbReference>
<dbReference type="EMBL" id="AP025028">
    <property type="protein sequence ID" value="BDA80259.1"/>
    <property type="molecule type" value="Genomic_DNA"/>
</dbReference>
<proteinExistence type="predicted"/>
<dbReference type="Pfam" id="PF14267">
    <property type="entry name" value="DUF4357"/>
    <property type="match status" value="1"/>
</dbReference>
<reference evidence="2 3" key="1">
    <citation type="submission" date="2021-08" db="EMBL/GenBank/DDBJ databases">
        <title>Complete genome sequence of Leptospira kobayashii strain E30.</title>
        <authorList>
            <person name="Nakao R."/>
            <person name="Nakamura S."/>
            <person name="Masuzawa T."/>
            <person name="Koizumi N."/>
        </authorList>
    </citation>
    <scope>NUCLEOTIDE SEQUENCE [LARGE SCALE GENOMIC DNA]</scope>
    <source>
        <strain evidence="2 3">E30</strain>
    </source>
</reference>
<dbReference type="InterPro" id="IPR025579">
    <property type="entry name" value="DUF4357"/>
</dbReference>
<evidence type="ECO:0000313" key="3">
    <source>
        <dbReference type="Proteomes" id="UP000245263"/>
    </source>
</evidence>
<dbReference type="CDD" id="cd10447">
    <property type="entry name" value="GIY-YIG_unchar_2"/>
    <property type="match status" value="1"/>
</dbReference>
<organism evidence="2 3">
    <name type="scientific">Leptospira kobayashii</name>
    <dbReference type="NCBI Taxonomy" id="1917830"/>
    <lineage>
        <taxon>Bacteria</taxon>
        <taxon>Pseudomonadati</taxon>
        <taxon>Spirochaetota</taxon>
        <taxon>Spirochaetia</taxon>
        <taxon>Leptospirales</taxon>
        <taxon>Leptospiraceae</taxon>
        <taxon>Leptospira</taxon>
    </lineage>
</organism>
<feature type="domain" description="DUF4357" evidence="1">
    <location>
        <begin position="225"/>
        <end position="278"/>
    </location>
</feature>
<evidence type="ECO:0000313" key="2">
    <source>
        <dbReference type="EMBL" id="BDA80259.1"/>
    </source>
</evidence>
<dbReference type="RefSeq" id="WP_109021322.1">
    <property type="nucleotide sequence ID" value="NZ_AP025028.1"/>
</dbReference>
<evidence type="ECO:0000259" key="1">
    <source>
        <dbReference type="Pfam" id="PF14267"/>
    </source>
</evidence>
<protein>
    <recommendedName>
        <fullName evidence="1">DUF4357 domain-containing protein</fullName>
    </recommendedName>
</protein>
<gene>
    <name evidence="2" type="ORF">LPTSP3_g31890</name>
</gene>
<accession>A0ABN6KI69</accession>
<sequence length="282" mass="31426">MGKKITIYQIDDNETGPKTIEVGGSSLRAIYSPRSRLKELLNRTEYKNPGIYVLNSFPKENTFNERIYIGEADPLEERLKNHLSDDTKDFVECVAVFSSNPGELTKAHIKNMESKLYVFATNSKNCEIDNSNKPTLSTLSEADESLVDNFIQQIKLIFPLLGFRFLIPSTILSENIELQNLQKFKITRKGLSANLIINDQGYVVLKGSTASKEVFSSLGSYTALRNKLIETNVLIESNGHLVFNEDTIFSSPSAASCIVLGTASSGPEEWKTETGIKLKDIN</sequence>
<keyword evidence="3" id="KW-1185">Reference proteome</keyword>